<dbReference type="InterPro" id="IPR036390">
    <property type="entry name" value="WH_DNA-bd_sf"/>
</dbReference>
<reference evidence="1" key="1">
    <citation type="journal article" date="2015" name="Nature">
        <title>Complex archaea that bridge the gap between prokaryotes and eukaryotes.</title>
        <authorList>
            <person name="Spang A."/>
            <person name="Saw J.H."/>
            <person name="Jorgensen S.L."/>
            <person name="Zaremba-Niedzwiedzka K."/>
            <person name="Martijn J."/>
            <person name="Lind A.E."/>
            <person name="van Eijk R."/>
            <person name="Schleper C."/>
            <person name="Guy L."/>
            <person name="Ettema T.J."/>
        </authorList>
    </citation>
    <scope>NUCLEOTIDE SEQUENCE</scope>
</reference>
<evidence type="ECO:0000313" key="1">
    <source>
        <dbReference type="EMBL" id="KKL22107.1"/>
    </source>
</evidence>
<sequence>MKKKENLIEKLGVHLECKEQLAPLAARILSKLILTGKKGVTFDDMVCGLCASKSTIFTHLTHLQAAKKISYYTKPGDRKKYFVISPDAMLQSMIEMIENWNTERELHLEIMEYKKEINKNLKEKDLSDEAFDMEFHKDYLNFLEQATSSMQKLRDNLTTKIKND</sequence>
<dbReference type="InterPro" id="IPR036388">
    <property type="entry name" value="WH-like_DNA-bd_sf"/>
</dbReference>
<dbReference type="EMBL" id="LAZR01037476">
    <property type="protein sequence ID" value="KKL22107.1"/>
    <property type="molecule type" value="Genomic_DNA"/>
</dbReference>
<dbReference type="Gene3D" id="1.10.10.10">
    <property type="entry name" value="Winged helix-like DNA-binding domain superfamily/Winged helix DNA-binding domain"/>
    <property type="match status" value="1"/>
</dbReference>
<dbReference type="SUPFAM" id="SSF46785">
    <property type="entry name" value="Winged helix' DNA-binding domain"/>
    <property type="match status" value="1"/>
</dbReference>
<protein>
    <recommendedName>
        <fullName evidence="2">HTH arsR-type domain-containing protein</fullName>
    </recommendedName>
</protein>
<evidence type="ECO:0008006" key="2">
    <source>
        <dbReference type="Google" id="ProtNLM"/>
    </source>
</evidence>
<proteinExistence type="predicted"/>
<organism evidence="1">
    <name type="scientific">marine sediment metagenome</name>
    <dbReference type="NCBI Taxonomy" id="412755"/>
    <lineage>
        <taxon>unclassified sequences</taxon>
        <taxon>metagenomes</taxon>
        <taxon>ecological metagenomes</taxon>
    </lineage>
</organism>
<name>A0A0F9C723_9ZZZZ</name>
<gene>
    <name evidence="1" type="ORF">LCGC14_2438760</name>
</gene>
<dbReference type="AlphaFoldDB" id="A0A0F9C723"/>
<accession>A0A0F9C723</accession>
<comment type="caution">
    <text evidence="1">The sequence shown here is derived from an EMBL/GenBank/DDBJ whole genome shotgun (WGS) entry which is preliminary data.</text>
</comment>